<dbReference type="InterPro" id="IPR011990">
    <property type="entry name" value="TPR-like_helical_dom_sf"/>
</dbReference>
<keyword evidence="1 4" id="KW-0479">Metal-binding</keyword>
<dbReference type="Gene3D" id="1.25.40.10">
    <property type="entry name" value="Tetratricopeptide repeat domain"/>
    <property type="match status" value="3"/>
</dbReference>
<dbReference type="PROSITE" id="PS51007">
    <property type="entry name" value="CYTC"/>
    <property type="match status" value="1"/>
</dbReference>
<feature type="domain" description="Cytochrome c" evidence="6">
    <location>
        <begin position="54"/>
        <end position="168"/>
    </location>
</feature>
<keyword evidence="4" id="KW-0349">Heme</keyword>
<evidence type="ECO:0000313" key="7">
    <source>
        <dbReference type="EMBL" id="PSB37581.1"/>
    </source>
</evidence>
<keyword evidence="3" id="KW-0802">TPR repeat</keyword>
<keyword evidence="5" id="KW-0732">Signal</keyword>
<protein>
    <recommendedName>
        <fullName evidence="6">Cytochrome c domain-containing protein</fullName>
    </recommendedName>
</protein>
<dbReference type="PANTHER" id="PTHR45588">
    <property type="entry name" value="TPR DOMAIN-CONTAINING PROTEIN"/>
    <property type="match status" value="1"/>
</dbReference>
<evidence type="ECO:0000313" key="8">
    <source>
        <dbReference type="Proteomes" id="UP000238218"/>
    </source>
</evidence>
<evidence type="ECO:0000256" key="4">
    <source>
        <dbReference type="PROSITE-ProRule" id="PRU00433"/>
    </source>
</evidence>
<proteinExistence type="predicted"/>
<dbReference type="PROSITE" id="PS50005">
    <property type="entry name" value="TPR"/>
    <property type="match status" value="1"/>
</dbReference>
<feature type="repeat" description="TPR" evidence="3">
    <location>
        <begin position="52"/>
        <end position="85"/>
    </location>
</feature>
<reference evidence="7 8" key="1">
    <citation type="submission" date="2018-03" db="EMBL/GenBank/DDBJ databases">
        <title>The ancient ancestry and fast evolution of plastids.</title>
        <authorList>
            <person name="Moore K.R."/>
            <person name="Magnabosco C."/>
            <person name="Momper L."/>
            <person name="Gold D.A."/>
            <person name="Bosak T."/>
            <person name="Fournier G.P."/>
        </authorList>
    </citation>
    <scope>NUCLEOTIDE SEQUENCE [LARGE SCALE GENOMIC DNA]</scope>
    <source>
        <strain evidence="7 8">CCALA 015</strain>
    </source>
</reference>
<accession>A0ABX5FAW1</accession>
<name>A0ABX5FAW1_9CHRO</name>
<keyword evidence="8" id="KW-1185">Reference proteome</keyword>
<dbReference type="InterPro" id="IPR009056">
    <property type="entry name" value="Cyt_c-like_dom"/>
</dbReference>
<evidence type="ECO:0000256" key="5">
    <source>
        <dbReference type="SAM" id="SignalP"/>
    </source>
</evidence>
<evidence type="ECO:0000259" key="6">
    <source>
        <dbReference type="PROSITE" id="PS51007"/>
    </source>
</evidence>
<feature type="chain" id="PRO_5046247489" description="Cytochrome c domain-containing protein" evidence="5">
    <location>
        <begin position="28"/>
        <end position="551"/>
    </location>
</feature>
<sequence>MTHRAHPLRTVLPLMVGLVLQAPVSLAQVQGPPLDDNLGSHHYPLSIRNRLAQAYFDQGLRLYYGFNHAEAIRAFRHASSLDPRCALCHWGEALALGPNINLAMDREAGLQAWAALQKARATMATASPKERNLIEALTRRYTADPPVERGPLDAAWADALGKLVRLYPGDMDLRTLHAEALMDLTPWQYWNKDGSAREHTAEILRQLETVLRIAPNHPGANHFYIHAIEEVQPERALQAAERLAALMPGAGHIVHMPGHIYVRVGRYRDAITANEHAIHADETYIRTRRPAFGVYLAGYYPHNYDFLAFAASMIGRQEQVLAATETLRTLSPEEMLRAPGMTFLQHHRTRHLQMKVRFALWESILAEPAPPADLGHARGLWAYARGRALIAQGNLVEARRLLEELRALAADPGLSAQRLEFNTSGTVLAIARDVLAAHLAAAGGNFESARSQFQTAVSLEDAMVYGEPPEWSIPVRQDFGAFLLRVGEPAAAERVFREDLKRFPANGWSLHGLAGSLRSQGRQREAASTSAEFRRMWEGSDLPSFATARGG</sequence>
<dbReference type="PANTHER" id="PTHR45588:SF1">
    <property type="entry name" value="WW DOMAIN-CONTAINING PROTEIN"/>
    <property type="match status" value="1"/>
</dbReference>
<dbReference type="SUPFAM" id="SSF48452">
    <property type="entry name" value="TPR-like"/>
    <property type="match status" value="1"/>
</dbReference>
<feature type="signal peptide" evidence="5">
    <location>
        <begin position="1"/>
        <end position="27"/>
    </location>
</feature>
<evidence type="ECO:0000256" key="1">
    <source>
        <dbReference type="ARBA" id="ARBA00022723"/>
    </source>
</evidence>
<keyword evidence="2 4" id="KW-0408">Iron</keyword>
<gene>
    <name evidence="7" type="ORF">C7B81_08705</name>
</gene>
<dbReference type="Proteomes" id="UP000238218">
    <property type="component" value="Unassembled WGS sequence"/>
</dbReference>
<organism evidence="7 8">
    <name type="scientific">Aphanothece cf. minutissima CCALA 015</name>
    <dbReference type="NCBI Taxonomy" id="2107695"/>
    <lineage>
        <taxon>Bacteria</taxon>
        <taxon>Bacillati</taxon>
        <taxon>Cyanobacteriota</taxon>
        <taxon>Cyanophyceae</taxon>
        <taxon>Oscillatoriophycideae</taxon>
        <taxon>Chroococcales</taxon>
        <taxon>Aphanothecaceae</taxon>
        <taxon>Aphanothece</taxon>
    </lineage>
</organism>
<comment type="caution">
    <text evidence="7">The sequence shown here is derived from an EMBL/GenBank/DDBJ whole genome shotgun (WGS) entry which is preliminary data.</text>
</comment>
<evidence type="ECO:0000256" key="3">
    <source>
        <dbReference type="PROSITE-ProRule" id="PRU00339"/>
    </source>
</evidence>
<dbReference type="InterPro" id="IPR019734">
    <property type="entry name" value="TPR_rpt"/>
</dbReference>
<evidence type="ECO:0000256" key="2">
    <source>
        <dbReference type="ARBA" id="ARBA00023004"/>
    </source>
</evidence>
<dbReference type="EMBL" id="PVWP01000005">
    <property type="protein sequence ID" value="PSB37581.1"/>
    <property type="molecule type" value="Genomic_DNA"/>
</dbReference>